<dbReference type="EMBL" id="BAER01000083">
    <property type="protein sequence ID" value="GAC33966.1"/>
    <property type="molecule type" value="Genomic_DNA"/>
</dbReference>
<reference evidence="4" key="1">
    <citation type="journal article" date="2014" name="Environ. Microbiol.">
        <title>Comparative genomics of the marine bacterial genus Glaciecola reveals the high degree of genomic diversity and genomic characteristic for cold adaptation.</title>
        <authorList>
            <person name="Qin Q.L."/>
            <person name="Xie B.B."/>
            <person name="Yu Y."/>
            <person name="Shu Y.L."/>
            <person name="Rong J.C."/>
            <person name="Zhang Y.J."/>
            <person name="Zhao D.L."/>
            <person name="Chen X.L."/>
            <person name="Zhang X.Y."/>
            <person name="Chen B."/>
            <person name="Zhou B.C."/>
            <person name="Zhang Y.Z."/>
        </authorList>
    </citation>
    <scope>NUCLEOTIDE SEQUENCE [LARGE SCALE GENOMIC DNA]</scope>
    <source>
        <strain evidence="4">LMG 21857</strain>
    </source>
</reference>
<evidence type="ECO:0000259" key="2">
    <source>
        <dbReference type="PROSITE" id="PS50887"/>
    </source>
</evidence>
<dbReference type="InterPro" id="IPR035919">
    <property type="entry name" value="EAL_sf"/>
</dbReference>
<dbReference type="SUPFAM" id="SSF141868">
    <property type="entry name" value="EAL domain-like"/>
    <property type="match status" value="1"/>
</dbReference>
<proteinExistence type="predicted"/>
<dbReference type="InterPro" id="IPR052155">
    <property type="entry name" value="Biofilm_reg_signaling"/>
</dbReference>
<dbReference type="PROSITE" id="PS50883">
    <property type="entry name" value="EAL"/>
    <property type="match status" value="1"/>
</dbReference>
<feature type="domain" description="EAL" evidence="1">
    <location>
        <begin position="353"/>
        <end position="608"/>
    </location>
</feature>
<gene>
    <name evidence="3" type="primary">gmr</name>
    <name evidence="3" type="ORF">GPLA_3075</name>
</gene>
<organism evidence="3 4">
    <name type="scientific">Paraglaciecola polaris LMG 21857</name>
    <dbReference type="NCBI Taxonomy" id="1129793"/>
    <lineage>
        <taxon>Bacteria</taxon>
        <taxon>Pseudomonadati</taxon>
        <taxon>Pseudomonadota</taxon>
        <taxon>Gammaproteobacteria</taxon>
        <taxon>Alteromonadales</taxon>
        <taxon>Alteromonadaceae</taxon>
        <taxon>Paraglaciecola</taxon>
    </lineage>
</organism>
<dbReference type="STRING" id="1129793.GPLA_3075"/>
<dbReference type="Gene3D" id="3.30.70.270">
    <property type="match status" value="1"/>
</dbReference>
<evidence type="ECO:0000313" key="4">
    <source>
        <dbReference type="Proteomes" id="UP000006322"/>
    </source>
</evidence>
<dbReference type="Gene3D" id="3.20.20.450">
    <property type="entry name" value="EAL domain"/>
    <property type="match status" value="1"/>
</dbReference>
<dbReference type="InterPro" id="IPR029787">
    <property type="entry name" value="Nucleotide_cyclase"/>
</dbReference>
<dbReference type="InterPro" id="IPR001633">
    <property type="entry name" value="EAL_dom"/>
</dbReference>
<dbReference type="Pfam" id="PF00990">
    <property type="entry name" value="GGDEF"/>
    <property type="match status" value="1"/>
</dbReference>
<dbReference type="SMART" id="SM00052">
    <property type="entry name" value="EAL"/>
    <property type="match status" value="1"/>
</dbReference>
<dbReference type="PROSITE" id="PS50887">
    <property type="entry name" value="GGDEF"/>
    <property type="match status" value="1"/>
</dbReference>
<accession>K6ZCZ2</accession>
<sequence>MTEMSRTLQIISIQHELAMHIGLDLNLDKMLQLFLDRAKKRLSLRRAVVFKEAPRAGKENDLLCYPYDHRSDEVNDWLVEQVYQFNQLDMMTFCHKKGQSFFYLFKIPHFGAISFERRIQPIDDIVLHALLPLFERLAVSCQACLEHQKLVDEIKNRKAIEEQLRRQTYQDVLTGLPNRKMLSINLQSLLINVQQRGQFGAVFFIDLDRFKLINDTSGHSVGDELLINITSQLKTCIRRDDTLARVGGDEFILLLSNIGSDEQSAVTRATKVADKMLDITRESIELSHCSVYTSFSIGIALFPSPELSANLTIGEQAKHLIKHADVAMYKIKHTSRNGYMFYRQELQVMSAFRSSVEQRLHIALREQLFSLYFQPLVDVDGKVVAAEALIRWHDETLGWVGPQDFIPVAEESGLIVDIGLWVLRHTCELIAQNRDWFDRGKLRYISVNISPRQFSQAHFVEQILAVIDEYNISHSYLLLEITEGVAMENITTAISIMNALAAHNLHFMLDDFGSGYSSLSYLHKLPLKSVKIDRSFVAKIDQSADNQVIVEAIIYISRHFSLECVVEGVETLEERAYFSDKGVAAIQGFHFFKPQPESAFVALINAIH</sequence>
<dbReference type="Proteomes" id="UP000006322">
    <property type="component" value="Unassembled WGS sequence"/>
</dbReference>
<dbReference type="Pfam" id="PF00563">
    <property type="entry name" value="EAL"/>
    <property type="match status" value="1"/>
</dbReference>
<dbReference type="InterPro" id="IPR000160">
    <property type="entry name" value="GGDEF_dom"/>
</dbReference>
<comment type="caution">
    <text evidence="3">The sequence shown here is derived from an EMBL/GenBank/DDBJ whole genome shotgun (WGS) entry which is preliminary data.</text>
</comment>
<evidence type="ECO:0000313" key="3">
    <source>
        <dbReference type="EMBL" id="GAC33966.1"/>
    </source>
</evidence>
<dbReference type="PANTHER" id="PTHR44757:SF2">
    <property type="entry name" value="BIOFILM ARCHITECTURE MAINTENANCE PROTEIN MBAA"/>
    <property type="match status" value="1"/>
</dbReference>
<dbReference type="InterPro" id="IPR043128">
    <property type="entry name" value="Rev_trsase/Diguanyl_cyclase"/>
</dbReference>
<feature type="domain" description="GGDEF" evidence="2">
    <location>
        <begin position="198"/>
        <end position="344"/>
    </location>
</feature>
<evidence type="ECO:0000259" key="1">
    <source>
        <dbReference type="PROSITE" id="PS50883"/>
    </source>
</evidence>
<dbReference type="NCBIfam" id="TIGR00254">
    <property type="entry name" value="GGDEF"/>
    <property type="match status" value="1"/>
</dbReference>
<dbReference type="AlphaFoldDB" id="K6ZCZ2"/>
<name>K6ZCZ2_9ALTE</name>
<protein>
    <submittedName>
        <fullName evidence="3">Cyclic di-GMP phosphodiesterase Gmr</fullName>
    </submittedName>
</protein>
<dbReference type="CDD" id="cd01948">
    <property type="entry name" value="EAL"/>
    <property type="match status" value="1"/>
</dbReference>
<dbReference type="OrthoDB" id="9812358at2"/>
<dbReference type="PANTHER" id="PTHR44757">
    <property type="entry name" value="DIGUANYLATE CYCLASE DGCP"/>
    <property type="match status" value="1"/>
</dbReference>
<dbReference type="SMART" id="SM00267">
    <property type="entry name" value="GGDEF"/>
    <property type="match status" value="1"/>
</dbReference>
<dbReference type="CDD" id="cd01949">
    <property type="entry name" value="GGDEF"/>
    <property type="match status" value="1"/>
</dbReference>
<keyword evidence="4" id="KW-1185">Reference proteome</keyword>
<dbReference type="SUPFAM" id="SSF55073">
    <property type="entry name" value="Nucleotide cyclase"/>
    <property type="match status" value="1"/>
</dbReference>